<evidence type="ECO:0000256" key="2">
    <source>
        <dbReference type="ARBA" id="ARBA00008610"/>
    </source>
</evidence>
<dbReference type="OrthoDB" id="9784230at2"/>
<evidence type="ECO:0000313" key="8">
    <source>
        <dbReference type="EMBL" id="KAB1648180.1"/>
    </source>
</evidence>
<reference evidence="8 9" key="1">
    <citation type="submission" date="2019-09" db="EMBL/GenBank/DDBJ databases">
        <title>Phylogeny of genus Pseudoclavibacter and closely related genus.</title>
        <authorList>
            <person name="Li Y."/>
        </authorList>
    </citation>
    <scope>NUCLEOTIDE SEQUENCE [LARGE SCALE GENOMIC DNA]</scope>
    <source>
        <strain evidence="8 9">EGI 60007</strain>
    </source>
</reference>
<dbReference type="Gene3D" id="3.40.50.2300">
    <property type="match status" value="2"/>
</dbReference>
<dbReference type="PANTHER" id="PTHR34296">
    <property type="entry name" value="TRANSCRIPTIONAL ACTIVATOR PROTEIN MED"/>
    <property type="match status" value="1"/>
</dbReference>
<evidence type="ECO:0000256" key="1">
    <source>
        <dbReference type="ARBA" id="ARBA00004193"/>
    </source>
</evidence>
<dbReference type="Proteomes" id="UP000431744">
    <property type="component" value="Unassembled WGS sequence"/>
</dbReference>
<dbReference type="InterPro" id="IPR028082">
    <property type="entry name" value="Peripla_BP_I"/>
</dbReference>
<accession>A0A6H9WBY7</accession>
<sequence>MTSVIAFPAFSPVPCGRRAQPGGCHVARSLLSRPALTRTAAIGAVGVVAFALAACGQAPDEAPAGSEGAAPEDNSDFTACMVSDEGGFNDKSFNELSHDGLEQAEEELGVSTLEAESQSPDDYDSNLTTMVQQGCNIVVPVGFNLADATQAAADANPEVHFAIVDVDYLEGDNLLQLNYDTAQAAFMAGYAAAGYSKTGTVATYGGDNIPTVTIFMDGFARGVEYHNEQKGTDVQVIGWNPDTQTGEFVGNFSDNARANQITQGFLAQNADVILPVGGPLYQGGAEAILDAGSDAVILGVDSDLAAADERYADIVLVSIMKGLDVTVFEAIEQSFNGEFEGGYYTGTLENEGVGLSGFGAFEGELPEGMLEELDQIKADIIDGTITGISDASPEVQE</sequence>
<dbReference type="GO" id="GO:0005886">
    <property type="term" value="C:plasma membrane"/>
    <property type="evidence" value="ECO:0007669"/>
    <property type="project" value="UniProtKB-SubCell"/>
</dbReference>
<evidence type="ECO:0000256" key="5">
    <source>
        <dbReference type="ARBA" id="ARBA00023136"/>
    </source>
</evidence>
<gene>
    <name evidence="8" type="ORF">F8O04_10715</name>
</gene>
<proteinExistence type="inferred from homology"/>
<comment type="subcellular location">
    <subcellularLocation>
        <location evidence="1">Cell membrane</location>
        <topology evidence="1">Lipid-anchor</topology>
    </subcellularLocation>
</comment>
<keyword evidence="3" id="KW-1003">Cell membrane</keyword>
<name>A0A6H9WBY7_9MICO</name>
<comment type="caution">
    <text evidence="8">The sequence shown here is derived from an EMBL/GenBank/DDBJ whole genome shotgun (WGS) entry which is preliminary data.</text>
</comment>
<dbReference type="InterPro" id="IPR003760">
    <property type="entry name" value="PnrA-like"/>
</dbReference>
<keyword evidence="4" id="KW-0732">Signal</keyword>
<dbReference type="AlphaFoldDB" id="A0A6H9WBY7"/>
<dbReference type="CDD" id="cd06354">
    <property type="entry name" value="PBP1_PrnA-like"/>
    <property type="match status" value="1"/>
</dbReference>
<evidence type="ECO:0000313" key="9">
    <source>
        <dbReference type="Proteomes" id="UP000431744"/>
    </source>
</evidence>
<evidence type="ECO:0000256" key="4">
    <source>
        <dbReference type="ARBA" id="ARBA00022729"/>
    </source>
</evidence>
<keyword evidence="5" id="KW-0472">Membrane</keyword>
<keyword evidence="9" id="KW-1185">Reference proteome</keyword>
<keyword evidence="6" id="KW-0449">Lipoprotein</keyword>
<evidence type="ECO:0000259" key="7">
    <source>
        <dbReference type="Pfam" id="PF02608"/>
    </source>
</evidence>
<comment type="similarity">
    <text evidence="2">Belongs to the BMP lipoprotein family.</text>
</comment>
<evidence type="ECO:0000256" key="3">
    <source>
        <dbReference type="ARBA" id="ARBA00022475"/>
    </source>
</evidence>
<dbReference type="Pfam" id="PF02608">
    <property type="entry name" value="Bmp"/>
    <property type="match status" value="1"/>
</dbReference>
<organism evidence="8 9">
    <name type="scientific">Pseudoclavibacter endophyticus</name>
    <dbReference type="NCBI Taxonomy" id="1778590"/>
    <lineage>
        <taxon>Bacteria</taxon>
        <taxon>Bacillati</taxon>
        <taxon>Actinomycetota</taxon>
        <taxon>Actinomycetes</taxon>
        <taxon>Micrococcales</taxon>
        <taxon>Microbacteriaceae</taxon>
        <taxon>Pseudoclavibacter</taxon>
    </lineage>
</organism>
<dbReference type="PANTHER" id="PTHR34296:SF2">
    <property type="entry name" value="ABC TRANSPORTER GUANOSINE-BINDING PROTEIN NUPN"/>
    <property type="match status" value="1"/>
</dbReference>
<evidence type="ECO:0000256" key="6">
    <source>
        <dbReference type="ARBA" id="ARBA00023288"/>
    </source>
</evidence>
<dbReference type="SUPFAM" id="SSF53822">
    <property type="entry name" value="Periplasmic binding protein-like I"/>
    <property type="match status" value="1"/>
</dbReference>
<dbReference type="EMBL" id="WBJY01000002">
    <property type="protein sequence ID" value="KAB1648180.1"/>
    <property type="molecule type" value="Genomic_DNA"/>
</dbReference>
<dbReference type="InterPro" id="IPR050957">
    <property type="entry name" value="BMP_lipoprotein"/>
</dbReference>
<feature type="domain" description="ABC transporter substrate-binding protein PnrA-like" evidence="7">
    <location>
        <begin position="79"/>
        <end position="356"/>
    </location>
</feature>
<protein>
    <submittedName>
        <fullName evidence="8">BMP family ABC transporter substrate-binding protein</fullName>
    </submittedName>
</protein>